<dbReference type="Proteomes" id="UP000613401">
    <property type="component" value="Unassembled WGS sequence"/>
</dbReference>
<proteinExistence type="predicted"/>
<evidence type="ECO:0000313" key="2">
    <source>
        <dbReference type="Proteomes" id="UP000613401"/>
    </source>
</evidence>
<accession>A0A8H4CTL4</accession>
<keyword evidence="2" id="KW-1185">Reference proteome</keyword>
<reference evidence="1" key="2">
    <citation type="submission" date="2020-03" db="EMBL/GenBank/DDBJ databases">
        <authorList>
            <person name="Fu F.-F."/>
            <person name="Chen J."/>
        </authorList>
    </citation>
    <scope>NUCLEOTIDE SEQUENCE</scope>
    <source>
        <strain evidence="1">Lc1</strain>
    </source>
</reference>
<dbReference type="RefSeq" id="XP_045269082.1">
    <property type="nucleotide sequence ID" value="XM_045413978.1"/>
</dbReference>
<protein>
    <submittedName>
        <fullName evidence="1">Uncharacterized protein</fullName>
    </submittedName>
</protein>
<organism evidence="1 2">
    <name type="scientific">Colletotrichum gloeosporioides</name>
    <name type="common">Anthracnose fungus</name>
    <name type="synonym">Glomerella cingulata</name>
    <dbReference type="NCBI Taxonomy" id="474922"/>
    <lineage>
        <taxon>Eukaryota</taxon>
        <taxon>Fungi</taxon>
        <taxon>Dikarya</taxon>
        <taxon>Ascomycota</taxon>
        <taxon>Pezizomycotina</taxon>
        <taxon>Sordariomycetes</taxon>
        <taxon>Hypocreomycetidae</taxon>
        <taxon>Glomerellales</taxon>
        <taxon>Glomerellaceae</taxon>
        <taxon>Colletotrichum</taxon>
        <taxon>Colletotrichum gloeosporioides species complex</taxon>
    </lineage>
</organism>
<comment type="caution">
    <text evidence="1">The sequence shown here is derived from an EMBL/GenBank/DDBJ whole genome shotgun (WGS) entry which is preliminary data.</text>
</comment>
<evidence type="ECO:0000313" key="1">
    <source>
        <dbReference type="EMBL" id="KAF3809923.1"/>
    </source>
</evidence>
<dbReference type="GeneID" id="69021252"/>
<reference evidence="1" key="1">
    <citation type="journal article" date="2020" name="Phytopathology">
        <title>Genome sequence and comparative analysis of Colletotrichum gloeosporioides isolated from Liriodendron leaves.</title>
        <authorList>
            <person name="Fu F.F."/>
            <person name="Hao Z."/>
            <person name="Wang P."/>
            <person name="Lu Y."/>
            <person name="Xue L.J."/>
            <person name="Wei G."/>
            <person name="Tian Y."/>
            <person name="Baishi H."/>
            <person name="Xu H."/>
            <person name="Shi J."/>
            <person name="Cheng T."/>
            <person name="Wang G."/>
            <person name="Yi Y."/>
            <person name="Chen J."/>
        </authorList>
    </citation>
    <scope>NUCLEOTIDE SEQUENCE</scope>
    <source>
        <strain evidence="1">Lc1</strain>
    </source>
</reference>
<dbReference type="AlphaFoldDB" id="A0A8H4CTL4"/>
<name>A0A8H4CTL4_COLGL</name>
<dbReference type="EMBL" id="WVTB01000014">
    <property type="protein sequence ID" value="KAF3809923.1"/>
    <property type="molecule type" value="Genomic_DNA"/>
</dbReference>
<gene>
    <name evidence="1" type="ORF">GCG54_00014137</name>
</gene>
<sequence length="164" mass="18055">MEYFLSHVFPSVRPRWICPWSLAPATVGILARQVDKPSVRRFPVAKLARVQGAHPVSAEQLPSTFAQYLPRFSTSSQALAEPSRVVLSTPDSLRHPATPFWLQYPTYLLECSSGATQLTGNPTGAGSVAWLSPGTKVFMSHDIHPEANMHSTSWPSRCPQTETP</sequence>